<accession>A0A8K0XK20</accession>
<name>A0A8K0XK20_9AGAR</name>
<dbReference type="Proteomes" id="UP000813824">
    <property type="component" value="Unassembled WGS sequence"/>
</dbReference>
<dbReference type="PANTHER" id="PTHR40465:SF1">
    <property type="entry name" value="DUF6534 DOMAIN-CONTAINING PROTEIN"/>
    <property type="match status" value="1"/>
</dbReference>
<gene>
    <name evidence="3" type="ORF">BXZ70DRAFT_911121</name>
</gene>
<feature type="transmembrane region" description="Helical" evidence="1">
    <location>
        <begin position="143"/>
        <end position="164"/>
    </location>
</feature>
<evidence type="ECO:0000256" key="1">
    <source>
        <dbReference type="SAM" id="Phobius"/>
    </source>
</evidence>
<feature type="transmembrane region" description="Helical" evidence="1">
    <location>
        <begin position="184"/>
        <end position="206"/>
    </location>
</feature>
<organism evidence="3 4">
    <name type="scientific">Cristinia sonorae</name>
    <dbReference type="NCBI Taxonomy" id="1940300"/>
    <lineage>
        <taxon>Eukaryota</taxon>
        <taxon>Fungi</taxon>
        <taxon>Dikarya</taxon>
        <taxon>Basidiomycota</taxon>
        <taxon>Agaricomycotina</taxon>
        <taxon>Agaricomycetes</taxon>
        <taxon>Agaricomycetidae</taxon>
        <taxon>Agaricales</taxon>
        <taxon>Pleurotineae</taxon>
        <taxon>Stephanosporaceae</taxon>
        <taxon>Cristinia</taxon>
    </lineage>
</organism>
<dbReference type="OrthoDB" id="2971182at2759"/>
<proteinExistence type="predicted"/>
<evidence type="ECO:0000313" key="4">
    <source>
        <dbReference type="Proteomes" id="UP000813824"/>
    </source>
</evidence>
<keyword evidence="1" id="KW-1133">Transmembrane helix</keyword>
<evidence type="ECO:0000259" key="2">
    <source>
        <dbReference type="Pfam" id="PF20152"/>
    </source>
</evidence>
<keyword evidence="1" id="KW-0812">Transmembrane</keyword>
<feature type="domain" description="DUF6534" evidence="2">
    <location>
        <begin position="149"/>
        <end position="234"/>
    </location>
</feature>
<dbReference type="PANTHER" id="PTHR40465">
    <property type="entry name" value="CHROMOSOME 1, WHOLE GENOME SHOTGUN SEQUENCE"/>
    <property type="match status" value="1"/>
</dbReference>
<feature type="transmembrane region" description="Helical" evidence="1">
    <location>
        <begin position="27"/>
        <end position="47"/>
    </location>
</feature>
<keyword evidence="1" id="KW-0472">Membrane</keyword>
<dbReference type="AlphaFoldDB" id="A0A8K0XK20"/>
<keyword evidence="4" id="KW-1185">Reference proteome</keyword>
<dbReference type="EMBL" id="JAEVFJ010000057">
    <property type="protein sequence ID" value="KAH8079087.1"/>
    <property type="molecule type" value="Genomic_DNA"/>
</dbReference>
<dbReference type="InterPro" id="IPR045339">
    <property type="entry name" value="DUF6534"/>
</dbReference>
<dbReference type="Pfam" id="PF20152">
    <property type="entry name" value="DUF6534"/>
    <property type="match status" value="1"/>
</dbReference>
<protein>
    <recommendedName>
        <fullName evidence="2">DUF6534 domain-containing protein</fullName>
    </recommendedName>
</protein>
<feature type="transmembrane region" description="Helical" evidence="1">
    <location>
        <begin position="101"/>
        <end position="123"/>
    </location>
</feature>
<reference evidence="3" key="1">
    <citation type="journal article" date="2021" name="New Phytol.">
        <title>Evolutionary innovations through gain and loss of genes in the ectomycorrhizal Boletales.</title>
        <authorList>
            <person name="Wu G."/>
            <person name="Miyauchi S."/>
            <person name="Morin E."/>
            <person name="Kuo A."/>
            <person name="Drula E."/>
            <person name="Varga T."/>
            <person name="Kohler A."/>
            <person name="Feng B."/>
            <person name="Cao Y."/>
            <person name="Lipzen A."/>
            <person name="Daum C."/>
            <person name="Hundley H."/>
            <person name="Pangilinan J."/>
            <person name="Johnson J."/>
            <person name="Barry K."/>
            <person name="LaButti K."/>
            <person name="Ng V."/>
            <person name="Ahrendt S."/>
            <person name="Min B."/>
            <person name="Choi I.G."/>
            <person name="Park H."/>
            <person name="Plett J.M."/>
            <person name="Magnuson J."/>
            <person name="Spatafora J.W."/>
            <person name="Nagy L.G."/>
            <person name="Henrissat B."/>
            <person name="Grigoriev I.V."/>
            <person name="Yang Z.L."/>
            <person name="Xu J."/>
            <person name="Martin F.M."/>
        </authorList>
    </citation>
    <scope>NUCLEOTIDE SEQUENCE</scope>
    <source>
        <strain evidence="3">KKN 215</strain>
    </source>
</reference>
<evidence type="ECO:0000313" key="3">
    <source>
        <dbReference type="EMBL" id="KAH8079087.1"/>
    </source>
</evidence>
<comment type="caution">
    <text evidence="3">The sequence shown here is derived from an EMBL/GenBank/DDBJ whole genome shotgun (WGS) entry which is preliminary data.</text>
</comment>
<sequence length="333" mass="36375">MSAPPELPPIPPIIAQLWDRAVALGYLFNWGLFGALSVQVYIYYLAFPKDRTLSKSIVAFTYTIELLQTVLSTRDAFRNFGTGCLGQMFYVWRIWILSKQYWTSIIIMVISLLQFSTGLYSGARAHLIGVFSKVQEEAFKTTILWLGGTAICDIIIAGSMIYYLSRSKTGFRQTSELISKFIRVTVETGLICATFAILDLALFLAFKENNYHLAPSIALSKLYSNSLLAVFNARVGITGGRNGDTVAVMETSSSTAGRSGSSGGFGSSLIKPFKSKGLSTAHGTSTGGISVEISHVRDEESGIEMTDAKYRSSAELVQVPYSPVRHPYSGTSP</sequence>